<gene>
    <name evidence="1" type="ordered locus">FN3523_1014</name>
</gene>
<sequence length="671" mass="71763">MGLISRFSAAVGGGASGSGAVDSVNGLTGNVIITATGLGALTTAIVKTTDDTTRQAITNPNEKVLYVQDDGKVYIYSNSAWIDVTNTIEIVDNLTSTDTDKSISANQARILNGNDIDSISYDSVTDSIIVTKKDTTNISISLATRTAIQVALNSATMNNITAATVHEGFVGVDADLTTIKDKLDKLEEKNIYVDLTSLQADTANHKTNTLYYTKLEQSFFEYDGTNIILVLAISGSAGAINYGIYSTLAALQAAHPTVAAGDQAYVDTGAGNPMSLYYYDVDDGWITSGATSSLTAAEIKTLYEDNADTNAFTDAEKTKLASLVSNYYGSVSSSMTLMTSSWALGDYAWHSAMNLNSGAYVFRGNSTSDIRIMIDSSLVVDSLTSTSITQPLSARQGFELDQKKLDKTAQRVQSISLAGNNLQYVDELDNTNTINLSNINNSDESSTFSISLAGVSYWGDAQYNGSVDFPTVANFWNSMGNNIRSLTQINSANQPIYGVDIFSPGVSGISFNGGQWLNVPFDCRKAATPELAYIAVIQPINITAAPLGKLFGSDGGWGRVFGFDNRVAGFNFGIFNGSGVQGITTLEQGVTYVVACRWSIRDGVSVWVNLQKFGRYLVFPEGQTSASIGAQVGGFESFIGRKGDIILCRAAMSDERIESIISFLMRKYGLS</sequence>
<dbReference type="AlphaFoldDB" id="F4BFS3"/>
<dbReference type="Proteomes" id="UP000008303">
    <property type="component" value="Chromosome"/>
</dbReference>
<accession>F4BFS3</accession>
<proteinExistence type="predicted"/>
<dbReference type="HOGENOM" id="CLU_409250_0_0_6"/>
<dbReference type="InterPro" id="IPR054500">
    <property type="entry name" value="Phage_fiber_rpt"/>
</dbReference>
<dbReference type="KEGG" id="fcn:FN3523_1014"/>
<dbReference type="Pfam" id="PF22337">
    <property type="entry name" value="Phage_fiber_rpt"/>
    <property type="match status" value="1"/>
</dbReference>
<protein>
    <submittedName>
        <fullName evidence="1">Uncharacterized protein</fullName>
    </submittedName>
</protein>
<dbReference type="PATRIC" id="fig|676032.3.peg.1020"/>
<dbReference type="EMBL" id="CP002558">
    <property type="protein sequence ID" value="AEE26317.1"/>
    <property type="molecule type" value="Genomic_DNA"/>
</dbReference>
<organism evidence="1 2">
    <name type="scientific">Francisella hispaniensis</name>
    <dbReference type="NCBI Taxonomy" id="622488"/>
    <lineage>
        <taxon>Bacteria</taxon>
        <taxon>Pseudomonadati</taxon>
        <taxon>Pseudomonadota</taxon>
        <taxon>Gammaproteobacteria</taxon>
        <taxon>Thiotrichales</taxon>
        <taxon>Francisellaceae</taxon>
        <taxon>Francisella</taxon>
    </lineage>
</organism>
<name>F4BFS3_9GAMM</name>
<evidence type="ECO:0000313" key="1">
    <source>
        <dbReference type="EMBL" id="AEE26317.1"/>
    </source>
</evidence>
<evidence type="ECO:0000313" key="2">
    <source>
        <dbReference type="Proteomes" id="UP000008303"/>
    </source>
</evidence>
<reference evidence="2" key="1">
    <citation type="journal article" date="2011" name="Appl. Environ. Microbiol.">
        <title>Common ancestry and novel genetic traits of Francisella novicida-like isolates from North America and Australia as revealed by comparative genomic analyses.</title>
        <authorList>
            <person name="Siddaramappa S."/>
            <person name="Challacombe J.F."/>
            <person name="Petersen J.M."/>
            <person name="Pillai S."/>
            <person name="Hogg G."/>
            <person name="Kuske C.R."/>
        </authorList>
    </citation>
    <scope>NUCLEOTIDE SEQUENCE [LARGE SCALE GENOMIC DNA]</scope>
    <source>
        <strain evidence="2">3523</strain>
    </source>
</reference>
<dbReference type="RefSeq" id="WP_014548315.1">
    <property type="nucleotide sequence ID" value="NC_017449.1"/>
</dbReference>